<evidence type="ECO:0000256" key="1">
    <source>
        <dbReference type="ARBA" id="ARBA00006284"/>
    </source>
</evidence>
<keyword evidence="3 4" id="KW-0418">Kinase</keyword>
<reference evidence="5 6" key="1">
    <citation type="submission" date="2019-01" db="EMBL/GenBank/DDBJ databases">
        <title>Draft genome sequence of Lactobacillus paraplantarum OSY-TC318, a Producer of the novel lantibiotic Paraplantaracin TC318.</title>
        <authorList>
            <person name="Hussein W.E."/>
            <person name="Huang E."/>
            <person name="Yousef A.E."/>
        </authorList>
    </citation>
    <scope>NUCLEOTIDE SEQUENCE [LARGE SCALE GENOMIC DNA]</scope>
    <source>
        <strain evidence="5 6">OSY-TC318</strain>
    </source>
</reference>
<gene>
    <name evidence="5" type="ORF">EUZ87_14890</name>
</gene>
<dbReference type="PANTHER" id="PTHR21599:SF0">
    <property type="entry name" value="GLYCERATE KINASE"/>
    <property type="match status" value="1"/>
</dbReference>
<comment type="caution">
    <text evidence="5">The sequence shown here is derived from an EMBL/GenBank/DDBJ whole genome shotgun (WGS) entry which is preliminary data.</text>
</comment>
<dbReference type="NCBIfam" id="TIGR00045">
    <property type="entry name" value="glycerate kinase"/>
    <property type="match status" value="1"/>
</dbReference>
<organism evidence="5 6">
    <name type="scientific">Lactiplantibacillus paraplantarum</name>
    <dbReference type="NCBI Taxonomy" id="60520"/>
    <lineage>
        <taxon>Bacteria</taxon>
        <taxon>Bacillati</taxon>
        <taxon>Bacillota</taxon>
        <taxon>Bacilli</taxon>
        <taxon>Lactobacillales</taxon>
        <taxon>Lactobacillaceae</taxon>
        <taxon>Lactiplantibacillus</taxon>
    </lineage>
</organism>
<evidence type="ECO:0000313" key="5">
    <source>
        <dbReference type="EMBL" id="TBX37703.1"/>
    </source>
</evidence>
<evidence type="ECO:0000313" key="6">
    <source>
        <dbReference type="Proteomes" id="UP000292648"/>
    </source>
</evidence>
<dbReference type="Pfam" id="PF02595">
    <property type="entry name" value="Gly_kinase"/>
    <property type="match status" value="1"/>
</dbReference>
<dbReference type="PANTHER" id="PTHR21599">
    <property type="entry name" value="GLYCERATE KINASE"/>
    <property type="match status" value="1"/>
</dbReference>
<evidence type="ECO:0000256" key="3">
    <source>
        <dbReference type="ARBA" id="ARBA00022777"/>
    </source>
</evidence>
<proteinExistence type="inferred from homology"/>
<dbReference type="InterPro" id="IPR018197">
    <property type="entry name" value="Glycerate_kinase_RE-like"/>
</dbReference>
<dbReference type="GO" id="GO:0031388">
    <property type="term" value="P:organic acid phosphorylation"/>
    <property type="evidence" value="ECO:0007669"/>
    <property type="project" value="UniProtKB-UniRule"/>
</dbReference>
<dbReference type="Gene3D" id="3.40.50.10350">
    <property type="entry name" value="Glycerate kinase, domain 1"/>
    <property type="match status" value="1"/>
</dbReference>
<dbReference type="EMBL" id="SEHH01000135">
    <property type="protein sequence ID" value="TBX37703.1"/>
    <property type="molecule type" value="Genomic_DNA"/>
</dbReference>
<dbReference type="Gene3D" id="3.90.1510.10">
    <property type="entry name" value="Glycerate kinase, domain 2"/>
    <property type="match status" value="1"/>
</dbReference>
<evidence type="ECO:0000256" key="4">
    <source>
        <dbReference type="PIRNR" id="PIRNR006078"/>
    </source>
</evidence>
<protein>
    <submittedName>
        <fullName evidence="5">Glycerate kinase</fullName>
    </submittedName>
</protein>
<accession>A0A4Q9Y014</accession>
<sequence length="376" mass="39463">MKALVAIDSFKGSFSSAEAATIATRVFNHYGVQSTGVTLADGGEGTSAAFLANQEGGHWETVMVHDPCGKVIDAKYAYVPTKHIAVIDAAMASGIQSVKTDLGFVDPVTTSSAGTGELILAAINHGATKVIVGLGGTGTTDAGIGLMSVLGAKFYDSYHQLLPAVIDSLALIDHVDLSNIATKNVQLIACTDVDSYLTGASGAVRMFGPQKGLTELDLKHFELWFQHFSQQVDPTYQGRLAGDGAAGGIGFALRLLGATTMPGFKLMSHVAQLDDKIAATDIVITGEGQLDQQSLHGKLPVQVAQSAQRFHKPCLCVAGNVKLTVPELQAAGFTTAFSLVQQVTDLESAIREGKQNLALLMERLVPLLRLVVSNVS</sequence>
<dbReference type="GO" id="GO:0008887">
    <property type="term" value="F:glycerate kinase activity"/>
    <property type="evidence" value="ECO:0007669"/>
    <property type="project" value="UniProtKB-UniRule"/>
</dbReference>
<evidence type="ECO:0000256" key="2">
    <source>
        <dbReference type="ARBA" id="ARBA00022679"/>
    </source>
</evidence>
<dbReference type="AlphaFoldDB" id="A0A4Q9Y014"/>
<comment type="similarity">
    <text evidence="1 4">Belongs to the glycerate kinase type-1 family.</text>
</comment>
<dbReference type="InterPro" id="IPR004381">
    <property type="entry name" value="Glycerate_kinase"/>
</dbReference>
<dbReference type="Proteomes" id="UP000292648">
    <property type="component" value="Unassembled WGS sequence"/>
</dbReference>
<dbReference type="InterPro" id="IPR018193">
    <property type="entry name" value="Glyc_kinase_flavodox-like_fold"/>
</dbReference>
<dbReference type="InterPro" id="IPR036129">
    <property type="entry name" value="Glycerate_kinase_sf"/>
</dbReference>
<dbReference type="PIRSF" id="PIRSF006078">
    <property type="entry name" value="GlxK"/>
    <property type="match status" value="1"/>
</dbReference>
<name>A0A4Q9Y014_9LACO</name>
<dbReference type="SUPFAM" id="SSF110738">
    <property type="entry name" value="Glycerate kinase I"/>
    <property type="match status" value="1"/>
</dbReference>
<keyword evidence="2 4" id="KW-0808">Transferase</keyword>